<evidence type="ECO:0000313" key="1">
    <source>
        <dbReference type="EMBL" id="CAG5122987.1"/>
    </source>
</evidence>
<proteinExistence type="predicted"/>
<feature type="non-terminal residue" evidence="1">
    <location>
        <position position="74"/>
    </location>
</feature>
<gene>
    <name evidence="1" type="ORF">CUNI_LOCUS8545</name>
</gene>
<feature type="non-terminal residue" evidence="1">
    <location>
        <position position="1"/>
    </location>
</feature>
<comment type="caution">
    <text evidence="1">The sequence shown here is derived from an EMBL/GenBank/DDBJ whole genome shotgun (WGS) entry which is preliminary data.</text>
</comment>
<evidence type="ECO:0000313" key="2">
    <source>
        <dbReference type="Proteomes" id="UP000678393"/>
    </source>
</evidence>
<dbReference type="EMBL" id="CAJHNH020001414">
    <property type="protein sequence ID" value="CAG5122987.1"/>
    <property type="molecule type" value="Genomic_DNA"/>
</dbReference>
<name>A0A8S3Z0F0_9EUPU</name>
<sequence length="74" mass="8055">LCEVLIGSVGEFCDPALTDICYCDHINTTTGPVHFVVNHPARLNYSRGVIKAHWLRGDGTAVDSVNNITLPAIY</sequence>
<protein>
    <submittedName>
        <fullName evidence="1">Uncharacterized protein</fullName>
    </submittedName>
</protein>
<dbReference type="AlphaFoldDB" id="A0A8S3Z0F0"/>
<dbReference type="Proteomes" id="UP000678393">
    <property type="component" value="Unassembled WGS sequence"/>
</dbReference>
<reference evidence="1" key="1">
    <citation type="submission" date="2021-04" db="EMBL/GenBank/DDBJ databases">
        <authorList>
            <consortium name="Molecular Ecology Group"/>
        </authorList>
    </citation>
    <scope>NUCLEOTIDE SEQUENCE</scope>
</reference>
<accession>A0A8S3Z0F0</accession>
<organism evidence="1 2">
    <name type="scientific">Candidula unifasciata</name>
    <dbReference type="NCBI Taxonomy" id="100452"/>
    <lineage>
        <taxon>Eukaryota</taxon>
        <taxon>Metazoa</taxon>
        <taxon>Spiralia</taxon>
        <taxon>Lophotrochozoa</taxon>
        <taxon>Mollusca</taxon>
        <taxon>Gastropoda</taxon>
        <taxon>Heterobranchia</taxon>
        <taxon>Euthyneura</taxon>
        <taxon>Panpulmonata</taxon>
        <taxon>Eupulmonata</taxon>
        <taxon>Stylommatophora</taxon>
        <taxon>Helicina</taxon>
        <taxon>Helicoidea</taxon>
        <taxon>Geomitridae</taxon>
        <taxon>Candidula</taxon>
    </lineage>
</organism>
<keyword evidence="2" id="KW-1185">Reference proteome</keyword>